<organism evidence="2 3">
    <name type="scientific">Aspergillus wentii DTO 134E9</name>
    <dbReference type="NCBI Taxonomy" id="1073089"/>
    <lineage>
        <taxon>Eukaryota</taxon>
        <taxon>Fungi</taxon>
        <taxon>Dikarya</taxon>
        <taxon>Ascomycota</taxon>
        <taxon>Pezizomycotina</taxon>
        <taxon>Eurotiomycetes</taxon>
        <taxon>Eurotiomycetidae</taxon>
        <taxon>Eurotiales</taxon>
        <taxon>Aspergillaceae</taxon>
        <taxon>Aspergillus</taxon>
        <taxon>Aspergillus subgen. Cremei</taxon>
    </lineage>
</organism>
<dbReference type="InterPro" id="IPR024079">
    <property type="entry name" value="MetalloPept_cat_dom_sf"/>
</dbReference>
<name>A0A1L9R8R3_ASPWE</name>
<reference evidence="3" key="1">
    <citation type="journal article" date="2017" name="Genome Biol.">
        <title>Comparative genomics reveals high biological diversity and specific adaptations in the industrially and medically important fungal genus Aspergillus.</title>
        <authorList>
            <person name="de Vries R.P."/>
            <person name="Riley R."/>
            <person name="Wiebenga A."/>
            <person name="Aguilar-Osorio G."/>
            <person name="Amillis S."/>
            <person name="Uchima C.A."/>
            <person name="Anderluh G."/>
            <person name="Asadollahi M."/>
            <person name="Askin M."/>
            <person name="Barry K."/>
            <person name="Battaglia E."/>
            <person name="Bayram O."/>
            <person name="Benocci T."/>
            <person name="Braus-Stromeyer S.A."/>
            <person name="Caldana C."/>
            <person name="Canovas D."/>
            <person name="Cerqueira G.C."/>
            <person name="Chen F."/>
            <person name="Chen W."/>
            <person name="Choi C."/>
            <person name="Clum A."/>
            <person name="Dos Santos R.A."/>
            <person name="Damasio A.R."/>
            <person name="Diallinas G."/>
            <person name="Emri T."/>
            <person name="Fekete E."/>
            <person name="Flipphi M."/>
            <person name="Freyberg S."/>
            <person name="Gallo A."/>
            <person name="Gournas C."/>
            <person name="Habgood R."/>
            <person name="Hainaut M."/>
            <person name="Harispe M.L."/>
            <person name="Henrissat B."/>
            <person name="Hilden K.S."/>
            <person name="Hope R."/>
            <person name="Hossain A."/>
            <person name="Karabika E."/>
            <person name="Karaffa L."/>
            <person name="Karanyi Z."/>
            <person name="Krasevec N."/>
            <person name="Kuo A."/>
            <person name="Kusch H."/>
            <person name="LaButti K."/>
            <person name="Lagendijk E.L."/>
            <person name="Lapidus A."/>
            <person name="Levasseur A."/>
            <person name="Lindquist E."/>
            <person name="Lipzen A."/>
            <person name="Logrieco A.F."/>
            <person name="MacCabe A."/>
            <person name="Maekelae M.R."/>
            <person name="Malavazi I."/>
            <person name="Melin P."/>
            <person name="Meyer V."/>
            <person name="Mielnichuk N."/>
            <person name="Miskei M."/>
            <person name="Molnar A.P."/>
            <person name="Mule G."/>
            <person name="Ngan C.Y."/>
            <person name="Orejas M."/>
            <person name="Orosz E."/>
            <person name="Ouedraogo J.P."/>
            <person name="Overkamp K.M."/>
            <person name="Park H.-S."/>
            <person name="Perrone G."/>
            <person name="Piumi F."/>
            <person name="Punt P.J."/>
            <person name="Ram A.F."/>
            <person name="Ramon A."/>
            <person name="Rauscher S."/>
            <person name="Record E."/>
            <person name="Riano-Pachon D.M."/>
            <person name="Robert V."/>
            <person name="Roehrig J."/>
            <person name="Ruller R."/>
            <person name="Salamov A."/>
            <person name="Salih N.S."/>
            <person name="Samson R.A."/>
            <person name="Sandor E."/>
            <person name="Sanguinetti M."/>
            <person name="Schuetze T."/>
            <person name="Sepcic K."/>
            <person name="Shelest E."/>
            <person name="Sherlock G."/>
            <person name="Sophianopoulou V."/>
            <person name="Squina F.M."/>
            <person name="Sun H."/>
            <person name="Susca A."/>
            <person name="Todd R.B."/>
            <person name="Tsang A."/>
            <person name="Unkles S.E."/>
            <person name="van de Wiele N."/>
            <person name="van Rossen-Uffink D."/>
            <person name="Oliveira J.V."/>
            <person name="Vesth T.C."/>
            <person name="Visser J."/>
            <person name="Yu J.-H."/>
            <person name="Zhou M."/>
            <person name="Andersen M.R."/>
            <person name="Archer D.B."/>
            <person name="Baker S.E."/>
            <person name="Benoit I."/>
            <person name="Brakhage A.A."/>
            <person name="Braus G.H."/>
            <person name="Fischer R."/>
            <person name="Frisvad J.C."/>
            <person name="Goldman G.H."/>
            <person name="Houbraken J."/>
            <person name="Oakley B."/>
            <person name="Pocsi I."/>
            <person name="Scazzocchio C."/>
            <person name="Seiboth B."/>
            <person name="vanKuyk P.A."/>
            <person name="Wortman J."/>
            <person name="Dyer P.S."/>
            <person name="Grigoriev I.V."/>
        </authorList>
    </citation>
    <scope>NUCLEOTIDE SEQUENCE [LARGE SCALE GENOMIC DNA]</scope>
    <source>
        <strain evidence="3">DTO 134E9</strain>
    </source>
</reference>
<keyword evidence="1" id="KW-0732">Signal</keyword>
<keyword evidence="3" id="KW-1185">Reference proteome</keyword>
<evidence type="ECO:0000313" key="3">
    <source>
        <dbReference type="Proteomes" id="UP000184383"/>
    </source>
</evidence>
<protein>
    <recommendedName>
        <fullName evidence="4">Lysine-specific metallo-endopeptidase domain-containing protein</fullName>
    </recommendedName>
</protein>
<dbReference type="AlphaFoldDB" id="A0A1L9R8R3"/>
<dbReference type="Gene3D" id="3.40.390.10">
    <property type="entry name" value="Collagenase (Catalytic Domain)"/>
    <property type="match status" value="1"/>
</dbReference>
<dbReference type="VEuPathDB" id="FungiDB:ASPWEDRAFT_176397"/>
<evidence type="ECO:0008006" key="4">
    <source>
        <dbReference type="Google" id="ProtNLM"/>
    </source>
</evidence>
<dbReference type="RefSeq" id="XP_040684992.1">
    <property type="nucleotide sequence ID" value="XM_040831502.1"/>
</dbReference>
<proteinExistence type="predicted"/>
<dbReference type="EMBL" id="KV878216">
    <property type="protein sequence ID" value="OJJ31315.1"/>
    <property type="molecule type" value="Genomic_DNA"/>
</dbReference>
<dbReference type="Proteomes" id="UP000184383">
    <property type="component" value="Unassembled WGS sequence"/>
</dbReference>
<gene>
    <name evidence="2" type="ORF">ASPWEDRAFT_176397</name>
</gene>
<evidence type="ECO:0000313" key="2">
    <source>
        <dbReference type="EMBL" id="OJJ31315.1"/>
    </source>
</evidence>
<dbReference type="GeneID" id="63747350"/>
<dbReference type="OrthoDB" id="4259138at2759"/>
<sequence length="360" mass="41491">MHLNFLKVVLLGLILPFAVGQQFQYATGKSDGSCDGKIPVINDWIEDARELSNAFMHAIDNVGTSIVAQKLFSSWFRLKFEKKGDVMEPGDSSKDSWNRLTTIANEVHKFLVLDQPYKGMQGGPKVFCDDNFVQELDWDKVVLDDNDQPVMYQGHPLKLSEQYANVERDLEGYVPWYAWGKKGYFFAAEENGGALCDSTTLGVSIAGYRAREEFDYPIPPSDLIFNDIIIFCPELFDNRMKLVPKLKDIWYIDPSEYCEPVSISTVLPWSGTLYHEMFHTASGHVNMDPSNKFKDPRGWHVTDWEYDPRMAQDLIREDTVENAETYVLFALSYWYYRKNWNDPSLKPVTFYDSFAGFWDA</sequence>
<dbReference type="GO" id="GO:0008237">
    <property type="term" value="F:metallopeptidase activity"/>
    <property type="evidence" value="ECO:0007669"/>
    <property type="project" value="InterPro"/>
</dbReference>
<feature type="chain" id="PRO_5013222486" description="Lysine-specific metallo-endopeptidase domain-containing protein" evidence="1">
    <location>
        <begin position="21"/>
        <end position="360"/>
    </location>
</feature>
<feature type="signal peptide" evidence="1">
    <location>
        <begin position="1"/>
        <end position="20"/>
    </location>
</feature>
<accession>A0A1L9R8R3</accession>
<evidence type="ECO:0000256" key="1">
    <source>
        <dbReference type="SAM" id="SignalP"/>
    </source>
</evidence>